<feature type="compositionally biased region" description="Basic and acidic residues" evidence="1">
    <location>
        <begin position="335"/>
        <end position="344"/>
    </location>
</feature>
<evidence type="ECO:0000256" key="2">
    <source>
        <dbReference type="SAM" id="Phobius"/>
    </source>
</evidence>
<reference evidence="4 5" key="1">
    <citation type="submission" date="2015-05" db="EMBL/GenBank/DDBJ databases">
        <title>Distinctive expansion of gene families associated with plant cell wall degradation and secondary metabolism in the genomes of grapevine trunk pathogens.</title>
        <authorList>
            <person name="Lawrence D.P."/>
            <person name="Travadon R."/>
            <person name="Rolshausen P.E."/>
            <person name="Baumgartner K."/>
        </authorList>
    </citation>
    <scope>NUCLEOTIDE SEQUENCE [LARGE SCALE GENOMIC DNA]</scope>
    <source>
        <strain evidence="4">DA912</strain>
    </source>
</reference>
<feature type="compositionally biased region" description="Acidic residues" evidence="1">
    <location>
        <begin position="193"/>
        <end position="206"/>
    </location>
</feature>
<accession>A0A0G2FD12</accession>
<name>A0A0G2FD12_9PEZI</name>
<keyword evidence="2" id="KW-1133">Transmembrane helix</keyword>
<dbReference type="AlphaFoldDB" id="A0A0G2FD12"/>
<evidence type="ECO:0000313" key="5">
    <source>
        <dbReference type="Proteomes" id="UP000034680"/>
    </source>
</evidence>
<keyword evidence="3" id="KW-0732">Signal</keyword>
<feature type="region of interest" description="Disordered" evidence="1">
    <location>
        <begin position="321"/>
        <end position="344"/>
    </location>
</feature>
<reference evidence="4 5" key="2">
    <citation type="submission" date="2015-05" db="EMBL/GenBank/DDBJ databases">
        <authorList>
            <person name="Morales-Cruz A."/>
            <person name="Amrine K.C."/>
            <person name="Cantu D."/>
        </authorList>
    </citation>
    <scope>NUCLEOTIDE SEQUENCE [LARGE SCALE GENOMIC DNA]</scope>
    <source>
        <strain evidence="4">DA912</strain>
    </source>
</reference>
<keyword evidence="2" id="KW-0472">Membrane</keyword>
<dbReference type="OrthoDB" id="5236585at2759"/>
<dbReference type="EMBL" id="LCUC01000345">
    <property type="protein sequence ID" value="KKY32064.1"/>
    <property type="molecule type" value="Genomic_DNA"/>
</dbReference>
<feature type="transmembrane region" description="Helical" evidence="2">
    <location>
        <begin position="285"/>
        <end position="305"/>
    </location>
</feature>
<keyword evidence="5" id="KW-1185">Reference proteome</keyword>
<evidence type="ECO:0000256" key="3">
    <source>
        <dbReference type="SAM" id="SignalP"/>
    </source>
</evidence>
<proteinExistence type="predicted"/>
<organism evidence="4 5">
    <name type="scientific">Diaporthe ampelina</name>
    <dbReference type="NCBI Taxonomy" id="1214573"/>
    <lineage>
        <taxon>Eukaryota</taxon>
        <taxon>Fungi</taxon>
        <taxon>Dikarya</taxon>
        <taxon>Ascomycota</taxon>
        <taxon>Pezizomycotina</taxon>
        <taxon>Sordariomycetes</taxon>
        <taxon>Sordariomycetidae</taxon>
        <taxon>Diaporthales</taxon>
        <taxon>Diaporthaceae</taxon>
        <taxon>Diaporthe</taxon>
    </lineage>
</organism>
<dbReference type="Proteomes" id="UP000034680">
    <property type="component" value="Unassembled WGS sequence"/>
</dbReference>
<dbReference type="STRING" id="1214573.A0A0G2FD12"/>
<evidence type="ECO:0000256" key="1">
    <source>
        <dbReference type="SAM" id="MobiDB-lite"/>
    </source>
</evidence>
<protein>
    <submittedName>
        <fullName evidence="4">Uncharacterized protein</fullName>
    </submittedName>
</protein>
<sequence length="344" mass="34970">MLPTTLRNALLSIAALLPAHVLADDDDSSDVVTFQFSACVSTCLGTTGYSMDGEDNQKEMCKASRDGLLEAIIACTVSDCPEDLGATQSNLLQPMQTGCKELEKPVSDDEIEDAASAAANIQATLAATTTIAKPTSAGNAITQAQQTTAPEQAPVNNPGADVTSSAEASKTEGSKSKATHVDAGDDKDTDKDEDKDDDDDKDDDETGTSATYTATPDISGELVLATGTPTAASSGFATSVTAVTAVPSASGTQTAVSDDVDGGLGGGSPFSVVTASAAPGSGPSWWAPLCVTLGMAVPLMLYHVLLTPDFLTNINTKPQNCDPKAPIGGGVPPDGNEKSKHAQT</sequence>
<evidence type="ECO:0000313" key="4">
    <source>
        <dbReference type="EMBL" id="KKY32064.1"/>
    </source>
</evidence>
<gene>
    <name evidence="4" type="ORF">UCDDA912_g07967</name>
</gene>
<feature type="chain" id="PRO_5002543904" evidence="3">
    <location>
        <begin position="24"/>
        <end position="344"/>
    </location>
</feature>
<feature type="signal peptide" evidence="3">
    <location>
        <begin position="1"/>
        <end position="23"/>
    </location>
</feature>
<feature type="compositionally biased region" description="Basic and acidic residues" evidence="1">
    <location>
        <begin position="169"/>
        <end position="192"/>
    </location>
</feature>
<comment type="caution">
    <text evidence="4">The sequence shown here is derived from an EMBL/GenBank/DDBJ whole genome shotgun (WGS) entry which is preliminary data.</text>
</comment>
<feature type="compositionally biased region" description="Low complexity" evidence="1">
    <location>
        <begin position="140"/>
        <end position="149"/>
    </location>
</feature>
<feature type="region of interest" description="Disordered" evidence="1">
    <location>
        <begin position="139"/>
        <end position="215"/>
    </location>
</feature>
<keyword evidence="2" id="KW-0812">Transmembrane</keyword>